<dbReference type="OrthoDB" id="542931at2759"/>
<evidence type="ECO:0000313" key="10">
    <source>
        <dbReference type="EMBL" id="KMZ71615.1"/>
    </source>
</evidence>
<dbReference type="InterPro" id="IPR019185">
    <property type="entry name" value="Integral_membrane_SYS1-rel"/>
</dbReference>
<feature type="transmembrane region" description="Helical" evidence="9">
    <location>
        <begin position="116"/>
        <end position="136"/>
    </location>
</feature>
<comment type="similarity">
    <text evidence="2">Belongs to the SYS1 family.</text>
</comment>
<keyword evidence="4 9" id="KW-0812">Transmembrane</keyword>
<dbReference type="Proteomes" id="UP000036987">
    <property type="component" value="Unassembled WGS sequence"/>
</dbReference>
<protein>
    <submittedName>
        <fullName evidence="10">Protein SYS1</fullName>
    </submittedName>
</protein>
<keyword evidence="8 9" id="KW-0472">Membrane</keyword>
<dbReference type="OMA" id="EYEMVGM"/>
<dbReference type="AlphaFoldDB" id="A0A0K9PTS0"/>
<name>A0A0K9PTS0_ZOSMR</name>
<dbReference type="GO" id="GO:0034067">
    <property type="term" value="P:protein localization to Golgi apparatus"/>
    <property type="evidence" value="ECO:0000318"/>
    <property type="project" value="GO_Central"/>
</dbReference>
<dbReference type="GO" id="GO:0005802">
    <property type="term" value="C:trans-Golgi network"/>
    <property type="evidence" value="ECO:0000318"/>
    <property type="project" value="GO_Central"/>
</dbReference>
<keyword evidence="5" id="KW-0653">Protein transport</keyword>
<evidence type="ECO:0000256" key="5">
    <source>
        <dbReference type="ARBA" id="ARBA00022927"/>
    </source>
</evidence>
<organism evidence="10 11">
    <name type="scientific">Zostera marina</name>
    <name type="common">Eelgrass</name>
    <dbReference type="NCBI Taxonomy" id="29655"/>
    <lineage>
        <taxon>Eukaryota</taxon>
        <taxon>Viridiplantae</taxon>
        <taxon>Streptophyta</taxon>
        <taxon>Embryophyta</taxon>
        <taxon>Tracheophyta</taxon>
        <taxon>Spermatophyta</taxon>
        <taxon>Magnoliopsida</taxon>
        <taxon>Liliopsida</taxon>
        <taxon>Zosteraceae</taxon>
        <taxon>Zostera</taxon>
    </lineage>
</organism>
<feature type="transmembrane region" description="Helical" evidence="9">
    <location>
        <begin position="90"/>
        <end position="110"/>
    </location>
</feature>
<dbReference type="EMBL" id="LFYR01000667">
    <property type="protein sequence ID" value="KMZ71615.1"/>
    <property type="molecule type" value="Genomic_DNA"/>
</dbReference>
<dbReference type="GO" id="GO:0000139">
    <property type="term" value="C:Golgi membrane"/>
    <property type="evidence" value="ECO:0000318"/>
    <property type="project" value="GO_Central"/>
</dbReference>
<evidence type="ECO:0000313" key="11">
    <source>
        <dbReference type="Proteomes" id="UP000036987"/>
    </source>
</evidence>
<dbReference type="Pfam" id="PF09801">
    <property type="entry name" value="SYS1"/>
    <property type="match status" value="1"/>
</dbReference>
<evidence type="ECO:0000256" key="9">
    <source>
        <dbReference type="SAM" id="Phobius"/>
    </source>
</evidence>
<proteinExistence type="inferred from homology"/>
<dbReference type="PANTHER" id="PTHR12952:SF0">
    <property type="entry name" value="PROTEIN SYS1 HOMOLOG"/>
    <property type="match status" value="1"/>
</dbReference>
<dbReference type="GO" id="GO:0043001">
    <property type="term" value="P:Golgi to plasma membrane protein transport"/>
    <property type="evidence" value="ECO:0000318"/>
    <property type="project" value="GO_Central"/>
</dbReference>
<feature type="transmembrane region" description="Helical" evidence="9">
    <location>
        <begin position="56"/>
        <end position="83"/>
    </location>
</feature>
<keyword evidence="11" id="KW-1185">Reference proteome</keyword>
<evidence type="ECO:0000256" key="7">
    <source>
        <dbReference type="ARBA" id="ARBA00023034"/>
    </source>
</evidence>
<keyword evidence="3" id="KW-0813">Transport</keyword>
<evidence type="ECO:0000256" key="2">
    <source>
        <dbReference type="ARBA" id="ARBA00008160"/>
    </source>
</evidence>
<evidence type="ECO:0000256" key="3">
    <source>
        <dbReference type="ARBA" id="ARBA00022448"/>
    </source>
</evidence>
<dbReference type="PANTHER" id="PTHR12952">
    <property type="entry name" value="SYS1"/>
    <property type="match status" value="1"/>
</dbReference>
<evidence type="ECO:0000256" key="8">
    <source>
        <dbReference type="ARBA" id="ARBA00023136"/>
    </source>
</evidence>
<accession>A0A0K9PTS0</accession>
<reference evidence="11" key="1">
    <citation type="journal article" date="2016" name="Nature">
        <title>The genome of the seagrass Zostera marina reveals angiosperm adaptation to the sea.</title>
        <authorList>
            <person name="Olsen J.L."/>
            <person name="Rouze P."/>
            <person name="Verhelst B."/>
            <person name="Lin Y.-C."/>
            <person name="Bayer T."/>
            <person name="Collen J."/>
            <person name="Dattolo E."/>
            <person name="De Paoli E."/>
            <person name="Dittami S."/>
            <person name="Maumus F."/>
            <person name="Michel G."/>
            <person name="Kersting A."/>
            <person name="Lauritano C."/>
            <person name="Lohaus R."/>
            <person name="Toepel M."/>
            <person name="Tonon T."/>
            <person name="Vanneste K."/>
            <person name="Amirebrahimi M."/>
            <person name="Brakel J."/>
            <person name="Bostroem C."/>
            <person name="Chovatia M."/>
            <person name="Grimwood J."/>
            <person name="Jenkins J.W."/>
            <person name="Jueterbock A."/>
            <person name="Mraz A."/>
            <person name="Stam W.T."/>
            <person name="Tice H."/>
            <person name="Bornberg-Bauer E."/>
            <person name="Green P.J."/>
            <person name="Pearson G.A."/>
            <person name="Procaccini G."/>
            <person name="Duarte C.M."/>
            <person name="Schmutz J."/>
            <person name="Reusch T.B.H."/>
            <person name="Van de Peer Y."/>
        </authorList>
    </citation>
    <scope>NUCLEOTIDE SEQUENCE [LARGE SCALE GENOMIC DNA]</scope>
    <source>
        <strain evidence="11">cv. Finnish</strain>
    </source>
</reference>
<keyword evidence="6 9" id="KW-1133">Transmembrane helix</keyword>
<dbReference type="GO" id="GO:0006895">
    <property type="term" value="P:Golgi to endosome transport"/>
    <property type="evidence" value="ECO:0000318"/>
    <property type="project" value="GO_Central"/>
</dbReference>
<feature type="transmembrane region" description="Helical" evidence="9">
    <location>
        <begin position="12"/>
        <end position="36"/>
    </location>
</feature>
<comment type="subcellular location">
    <subcellularLocation>
        <location evidence="1">Golgi apparatus membrane</location>
        <topology evidence="1">Multi-pass membrane protein</topology>
    </subcellularLocation>
</comment>
<gene>
    <name evidence="10" type="ORF">ZOSMA_178G00030</name>
</gene>
<dbReference type="STRING" id="29655.A0A0K9PTS0"/>
<evidence type="ECO:0000256" key="1">
    <source>
        <dbReference type="ARBA" id="ARBA00004653"/>
    </source>
</evidence>
<keyword evidence="7" id="KW-0333">Golgi apparatus</keyword>
<dbReference type="GO" id="GO:0005829">
    <property type="term" value="C:cytosol"/>
    <property type="evidence" value="ECO:0007669"/>
    <property type="project" value="GOC"/>
</dbReference>
<sequence length="152" mass="17054">MFYGAMVWDPWLIVSQILCLQCSYYVSLGIFMSILVGNRVSQLNLIYLFDYSALTISTVTGWCVLASFILSSLVGAGFLLLIIDRASKCLDFAATLYIVHLFICIVYGGWPSSITWWVVTGTGLALMALFGEWLCIRRDMQDIPITRLRSSV</sequence>
<evidence type="ECO:0000256" key="6">
    <source>
        <dbReference type="ARBA" id="ARBA00022989"/>
    </source>
</evidence>
<evidence type="ECO:0000256" key="4">
    <source>
        <dbReference type="ARBA" id="ARBA00022692"/>
    </source>
</evidence>
<comment type="caution">
    <text evidence="10">The sequence shown here is derived from an EMBL/GenBank/DDBJ whole genome shotgun (WGS) entry which is preliminary data.</text>
</comment>